<evidence type="ECO:0000313" key="3">
    <source>
        <dbReference type="EMBL" id="CAA9228487.1"/>
    </source>
</evidence>
<proteinExistence type="predicted"/>
<dbReference type="Pfam" id="PF13276">
    <property type="entry name" value="HTH_21"/>
    <property type="match status" value="1"/>
</dbReference>
<gene>
    <name evidence="3" type="ORF">AVDCRST_MAG04-1008</name>
</gene>
<name>A0A6J4HNP1_9PROT</name>
<evidence type="ECO:0000259" key="2">
    <source>
        <dbReference type="PROSITE" id="PS50994"/>
    </source>
</evidence>
<accession>A0A6J4HNP1</accession>
<dbReference type="PROSITE" id="PS50994">
    <property type="entry name" value="INTEGRASE"/>
    <property type="match status" value="1"/>
</dbReference>
<dbReference type="InterPro" id="IPR001584">
    <property type="entry name" value="Integrase_cat-core"/>
</dbReference>
<dbReference type="GO" id="GO:0015074">
    <property type="term" value="P:DNA integration"/>
    <property type="evidence" value="ECO:0007669"/>
    <property type="project" value="InterPro"/>
</dbReference>
<feature type="domain" description="Integrase catalytic" evidence="2">
    <location>
        <begin position="100"/>
        <end position="260"/>
    </location>
</feature>
<dbReference type="PANTHER" id="PTHR47515:SF1">
    <property type="entry name" value="BLR2054 PROTEIN"/>
    <property type="match status" value="1"/>
</dbReference>
<dbReference type="PANTHER" id="PTHR47515">
    <property type="entry name" value="LOW CALCIUM RESPONSE LOCUS PROTEIN T"/>
    <property type="match status" value="1"/>
</dbReference>
<dbReference type="InterPro" id="IPR036397">
    <property type="entry name" value="RNaseH_sf"/>
</dbReference>
<sequence length="280" mass="31894">MGVPERRACAALGQHRSTQRKAPRGRDDEERLTADTIELARRYGRYGYRKVAALLRSTAGWVVNDKRVERIWRREGLKVPPRQPKRGRMWLADGSCVRLRPERPNHVWSYDFVEDRTHDGRKFRMLNVIDEFTHECLAIRVGRRLKAADVIDLLSDLSILRGVPAHIRSDNGPEFVSKAVQKWIAAVGAKTAYIAPGSPWENGYVESFNARLRDELLKGEIFYSLREAQVVIESWRRHYNGVRPHASLGFKPPAPEVFVPAFAARSSGSPRPLASAPTRH</sequence>
<dbReference type="NCBIfam" id="NF033516">
    <property type="entry name" value="transpos_IS3"/>
    <property type="match status" value="1"/>
</dbReference>
<dbReference type="Pfam" id="PF13683">
    <property type="entry name" value="rve_3"/>
    <property type="match status" value="1"/>
</dbReference>
<dbReference type="SUPFAM" id="SSF53098">
    <property type="entry name" value="Ribonuclease H-like"/>
    <property type="match status" value="1"/>
</dbReference>
<dbReference type="GO" id="GO:0003676">
    <property type="term" value="F:nucleic acid binding"/>
    <property type="evidence" value="ECO:0007669"/>
    <property type="project" value="InterPro"/>
</dbReference>
<dbReference type="Gene3D" id="3.30.420.10">
    <property type="entry name" value="Ribonuclease H-like superfamily/Ribonuclease H"/>
    <property type="match status" value="1"/>
</dbReference>
<evidence type="ECO:0000256" key="1">
    <source>
        <dbReference type="SAM" id="MobiDB-lite"/>
    </source>
</evidence>
<feature type="region of interest" description="Disordered" evidence="1">
    <location>
        <begin position="1"/>
        <end position="29"/>
    </location>
</feature>
<dbReference type="InterPro" id="IPR025948">
    <property type="entry name" value="HTH-like_dom"/>
</dbReference>
<protein>
    <submittedName>
        <fullName evidence="3">Integrase</fullName>
    </submittedName>
</protein>
<reference evidence="3" key="1">
    <citation type="submission" date="2020-02" db="EMBL/GenBank/DDBJ databases">
        <authorList>
            <person name="Meier V. D."/>
        </authorList>
    </citation>
    <scope>NUCLEOTIDE SEQUENCE</scope>
    <source>
        <strain evidence="3">AVDCRST_MAG04</strain>
    </source>
</reference>
<organism evidence="3">
    <name type="scientific">uncultured Acetobacteraceae bacterium</name>
    <dbReference type="NCBI Taxonomy" id="169975"/>
    <lineage>
        <taxon>Bacteria</taxon>
        <taxon>Pseudomonadati</taxon>
        <taxon>Pseudomonadota</taxon>
        <taxon>Alphaproteobacteria</taxon>
        <taxon>Acetobacterales</taxon>
        <taxon>Acetobacteraceae</taxon>
        <taxon>environmental samples</taxon>
    </lineage>
</organism>
<dbReference type="InterPro" id="IPR012337">
    <property type="entry name" value="RNaseH-like_sf"/>
</dbReference>
<dbReference type="InterPro" id="IPR048020">
    <property type="entry name" value="Transpos_IS3"/>
</dbReference>
<dbReference type="AlphaFoldDB" id="A0A6J4HNP1"/>
<dbReference type="EMBL" id="CADCTL010000074">
    <property type="protein sequence ID" value="CAA9228487.1"/>
    <property type="molecule type" value="Genomic_DNA"/>
</dbReference>